<name>A0A444YCY4_ARAHY</name>
<evidence type="ECO:0000313" key="3">
    <source>
        <dbReference type="Proteomes" id="UP000289738"/>
    </source>
</evidence>
<comment type="similarity">
    <text evidence="1">Belongs to the FHY3/FAR1 family.</text>
</comment>
<evidence type="ECO:0000313" key="2">
    <source>
        <dbReference type="EMBL" id="RYQ99781.1"/>
    </source>
</evidence>
<dbReference type="GO" id="GO:0006355">
    <property type="term" value="P:regulation of DNA-templated transcription"/>
    <property type="evidence" value="ECO:0007669"/>
    <property type="project" value="UniProtKB-UniRule"/>
</dbReference>
<dbReference type="GO" id="GO:0008270">
    <property type="term" value="F:zinc ion binding"/>
    <property type="evidence" value="ECO:0007669"/>
    <property type="project" value="UniProtKB-UniRule"/>
</dbReference>
<gene>
    <name evidence="2" type="ORF">Ahy_B07g087788</name>
</gene>
<keyword evidence="1" id="KW-0479">Metal-binding</keyword>
<protein>
    <recommendedName>
        <fullName evidence="1">Protein FAR1-RELATED SEQUENCE</fullName>
    </recommendedName>
</protein>
<keyword evidence="1" id="KW-0862">Zinc</keyword>
<sequence length="168" mass="19355">MVSKLGLENNQWVCDLYARKKMMTSRCEGLHSMLGKFVHSRHNLRDFVKQFFCCISQMRSRKCQTDLVSVVDNLVLQSRLHALERSGDVDKGVHLEGLIMHTHTNMIESLGILLCDHVVTILVHLDFTEIPNHLFLARWSKNARSRVRVLMDKGLFCWDSMAIVEIGC</sequence>
<dbReference type="AlphaFoldDB" id="A0A444YCY4"/>
<comment type="caution">
    <text evidence="2">The sequence shown here is derived from an EMBL/GenBank/DDBJ whole genome shotgun (WGS) entry which is preliminary data.</text>
</comment>
<proteinExistence type="inferred from homology"/>
<evidence type="ECO:0000256" key="1">
    <source>
        <dbReference type="RuleBase" id="RU367018"/>
    </source>
</evidence>
<comment type="function">
    <text evidence="1">Putative transcription activator involved in regulating light control of development.</text>
</comment>
<comment type="subcellular location">
    <subcellularLocation>
        <location evidence="1">Nucleus</location>
    </subcellularLocation>
</comment>
<dbReference type="InterPro" id="IPR031052">
    <property type="entry name" value="FHY3/FAR1"/>
</dbReference>
<keyword evidence="1" id="KW-0863">Zinc-finger</keyword>
<dbReference type="Proteomes" id="UP000289738">
    <property type="component" value="Chromosome B07"/>
</dbReference>
<dbReference type="PANTHER" id="PTHR31669">
    <property type="entry name" value="PROTEIN FAR1-RELATED SEQUENCE 10-RELATED"/>
    <property type="match status" value="1"/>
</dbReference>
<organism evidence="2 3">
    <name type="scientific">Arachis hypogaea</name>
    <name type="common">Peanut</name>
    <dbReference type="NCBI Taxonomy" id="3818"/>
    <lineage>
        <taxon>Eukaryota</taxon>
        <taxon>Viridiplantae</taxon>
        <taxon>Streptophyta</taxon>
        <taxon>Embryophyta</taxon>
        <taxon>Tracheophyta</taxon>
        <taxon>Spermatophyta</taxon>
        <taxon>Magnoliopsida</taxon>
        <taxon>eudicotyledons</taxon>
        <taxon>Gunneridae</taxon>
        <taxon>Pentapetalae</taxon>
        <taxon>rosids</taxon>
        <taxon>fabids</taxon>
        <taxon>Fabales</taxon>
        <taxon>Fabaceae</taxon>
        <taxon>Papilionoideae</taxon>
        <taxon>50 kb inversion clade</taxon>
        <taxon>dalbergioids sensu lato</taxon>
        <taxon>Dalbergieae</taxon>
        <taxon>Pterocarpus clade</taxon>
        <taxon>Arachis</taxon>
    </lineage>
</organism>
<dbReference type="GO" id="GO:0005634">
    <property type="term" value="C:nucleus"/>
    <property type="evidence" value="ECO:0007669"/>
    <property type="project" value="UniProtKB-SubCell"/>
</dbReference>
<dbReference type="PANTHER" id="PTHR31669:SF292">
    <property type="entry name" value="OS02G0262500 PROTEIN"/>
    <property type="match status" value="1"/>
</dbReference>
<keyword evidence="3" id="KW-1185">Reference proteome</keyword>
<reference evidence="2 3" key="1">
    <citation type="submission" date="2019-01" db="EMBL/GenBank/DDBJ databases">
        <title>Sequencing of cultivated peanut Arachis hypogaea provides insights into genome evolution and oil improvement.</title>
        <authorList>
            <person name="Chen X."/>
        </authorList>
    </citation>
    <scope>NUCLEOTIDE SEQUENCE [LARGE SCALE GENOMIC DNA]</scope>
    <source>
        <strain evidence="3">cv. Fuhuasheng</strain>
        <tissue evidence="2">Leaves</tissue>
    </source>
</reference>
<dbReference type="EMBL" id="SDMP01000017">
    <property type="protein sequence ID" value="RYQ99781.1"/>
    <property type="molecule type" value="Genomic_DNA"/>
</dbReference>
<keyword evidence="1" id="KW-0539">Nucleus</keyword>
<accession>A0A444YCY4</accession>